<evidence type="ECO:0000313" key="2">
    <source>
        <dbReference type="EMBL" id="KAF7291116.1"/>
    </source>
</evidence>
<keyword evidence="3" id="KW-1185">Reference proteome</keyword>
<protein>
    <submittedName>
        <fullName evidence="2">Uncharacterized protein</fullName>
    </submittedName>
</protein>
<feature type="chain" id="PRO_5034781223" evidence="1">
    <location>
        <begin position="21"/>
        <end position="234"/>
    </location>
</feature>
<reference evidence="2" key="1">
    <citation type="submission" date="2020-05" db="EMBL/GenBank/DDBJ databases">
        <title>Mycena genomes resolve the evolution of fungal bioluminescence.</title>
        <authorList>
            <person name="Tsai I.J."/>
        </authorList>
    </citation>
    <scope>NUCLEOTIDE SEQUENCE</scope>
    <source>
        <strain evidence="2">171206Taipei</strain>
    </source>
</reference>
<organism evidence="2 3">
    <name type="scientific">Mycena indigotica</name>
    <dbReference type="NCBI Taxonomy" id="2126181"/>
    <lineage>
        <taxon>Eukaryota</taxon>
        <taxon>Fungi</taxon>
        <taxon>Dikarya</taxon>
        <taxon>Basidiomycota</taxon>
        <taxon>Agaricomycotina</taxon>
        <taxon>Agaricomycetes</taxon>
        <taxon>Agaricomycetidae</taxon>
        <taxon>Agaricales</taxon>
        <taxon>Marasmiineae</taxon>
        <taxon>Mycenaceae</taxon>
        <taxon>Mycena</taxon>
    </lineage>
</organism>
<sequence length="234" mass="23512">MRANFASLLVALYTAIFVAGSPLPQPYRIISPPAPGSWHRVFGFHASQGVSLAVPSSSPDPVVAVNASVTPNTNADTNVAISTTPPLAALHSLGHISGLLSGLLTVVGQSLSGQSPNSASIGTILTTALKDLSTQIGQASSSIPSSGTYPDLASFMNRISDQISVLGSQLSALGNSGLTLPSGTIGTIISGIVSQLPDVVTKIASVSGSDGAAVLSNGQQAIENIRKAAQTFGP</sequence>
<dbReference type="AlphaFoldDB" id="A0A8H6S309"/>
<evidence type="ECO:0000313" key="3">
    <source>
        <dbReference type="Proteomes" id="UP000636479"/>
    </source>
</evidence>
<dbReference type="Proteomes" id="UP000636479">
    <property type="component" value="Unassembled WGS sequence"/>
</dbReference>
<evidence type="ECO:0000256" key="1">
    <source>
        <dbReference type="SAM" id="SignalP"/>
    </source>
</evidence>
<accession>A0A8H6S309</accession>
<keyword evidence="1" id="KW-0732">Signal</keyword>
<dbReference type="RefSeq" id="XP_037214238.1">
    <property type="nucleotide sequence ID" value="XM_037369032.1"/>
</dbReference>
<proteinExistence type="predicted"/>
<feature type="signal peptide" evidence="1">
    <location>
        <begin position="1"/>
        <end position="20"/>
    </location>
</feature>
<dbReference type="GeneID" id="59351548"/>
<gene>
    <name evidence="2" type="ORF">MIND_01254700</name>
</gene>
<comment type="caution">
    <text evidence="2">The sequence shown here is derived from an EMBL/GenBank/DDBJ whole genome shotgun (WGS) entry which is preliminary data.</text>
</comment>
<dbReference type="EMBL" id="JACAZF010000013">
    <property type="protein sequence ID" value="KAF7291116.1"/>
    <property type="molecule type" value="Genomic_DNA"/>
</dbReference>
<name>A0A8H6S309_9AGAR</name>